<evidence type="ECO:0000313" key="4">
    <source>
        <dbReference type="EMBL" id="KAG9979804.1"/>
    </source>
</evidence>
<feature type="signal peptide" evidence="2">
    <location>
        <begin position="1"/>
        <end position="18"/>
    </location>
</feature>
<evidence type="ECO:0000259" key="3">
    <source>
        <dbReference type="Pfam" id="PF26147"/>
    </source>
</evidence>
<keyword evidence="2" id="KW-0732">Signal</keyword>
<dbReference type="EMBL" id="JAHFXS010001074">
    <property type="protein sequence ID" value="KAG9979804.1"/>
    <property type="molecule type" value="Genomic_DNA"/>
</dbReference>
<organism evidence="4 5">
    <name type="scientific">Aureobasidium melanogenum</name>
    <name type="common">Aureobasidium pullulans var. melanogenum</name>
    <dbReference type="NCBI Taxonomy" id="46634"/>
    <lineage>
        <taxon>Eukaryota</taxon>
        <taxon>Fungi</taxon>
        <taxon>Dikarya</taxon>
        <taxon>Ascomycota</taxon>
        <taxon>Pezizomycotina</taxon>
        <taxon>Dothideomycetes</taxon>
        <taxon>Dothideomycetidae</taxon>
        <taxon>Dothideales</taxon>
        <taxon>Saccotheciaceae</taxon>
        <taxon>Aureobasidium</taxon>
    </lineage>
</organism>
<accession>A0A9P8FQX0</accession>
<feature type="compositionally biased region" description="Polar residues" evidence="1">
    <location>
        <begin position="292"/>
        <end position="309"/>
    </location>
</feature>
<dbReference type="InterPro" id="IPR058933">
    <property type="entry name" value="YMC020W-like_ab_hydrolase"/>
</dbReference>
<feature type="compositionally biased region" description="Low complexity" evidence="1">
    <location>
        <begin position="70"/>
        <end position="88"/>
    </location>
</feature>
<keyword evidence="5" id="KW-1185">Reference proteome</keyword>
<dbReference type="InterPro" id="IPR058934">
    <property type="entry name" value="YMC020W-like"/>
</dbReference>
<feature type="compositionally biased region" description="Basic and acidic residues" evidence="1">
    <location>
        <begin position="361"/>
        <end position="374"/>
    </location>
</feature>
<feature type="region of interest" description="Disordered" evidence="1">
    <location>
        <begin position="15"/>
        <end position="144"/>
    </location>
</feature>
<feature type="compositionally biased region" description="Polar residues" evidence="1">
    <location>
        <begin position="30"/>
        <end position="45"/>
    </location>
</feature>
<gene>
    <name evidence="4" type="ORF">KCU98_g8538</name>
</gene>
<comment type="caution">
    <text evidence="4">The sequence shown here is derived from an EMBL/GenBank/DDBJ whole genome shotgun (WGS) entry which is preliminary data.</text>
</comment>
<dbReference type="PANTHER" id="PTHR47349:SF1">
    <property type="entry name" value="AER328WP"/>
    <property type="match status" value="1"/>
</dbReference>
<feature type="chain" id="PRO_5040497879" description="YMC020W-like alpha/beta hydrolase domain-containing protein" evidence="2">
    <location>
        <begin position="19"/>
        <end position="952"/>
    </location>
</feature>
<reference evidence="4" key="1">
    <citation type="journal article" date="2021" name="J Fungi (Basel)">
        <title>Virulence traits and population genomics of the black yeast Aureobasidium melanogenum.</title>
        <authorList>
            <person name="Cernosa A."/>
            <person name="Sun X."/>
            <person name="Gostincar C."/>
            <person name="Fang C."/>
            <person name="Gunde-Cimerman N."/>
            <person name="Song Z."/>
        </authorList>
    </citation>
    <scope>NUCLEOTIDE SEQUENCE</scope>
    <source>
        <strain evidence="4">EXF-9298</strain>
    </source>
</reference>
<feature type="region of interest" description="Disordered" evidence="1">
    <location>
        <begin position="836"/>
        <end position="860"/>
    </location>
</feature>
<name>A0A9P8FQX0_AURME</name>
<evidence type="ECO:0000256" key="2">
    <source>
        <dbReference type="SAM" id="SignalP"/>
    </source>
</evidence>
<feature type="region of interest" description="Disordered" evidence="1">
    <location>
        <begin position="162"/>
        <end position="500"/>
    </location>
</feature>
<feature type="compositionally biased region" description="Low complexity" evidence="1">
    <location>
        <begin position="454"/>
        <end position="472"/>
    </location>
</feature>
<feature type="compositionally biased region" description="Basic and acidic residues" evidence="1">
    <location>
        <begin position="274"/>
        <end position="291"/>
    </location>
</feature>
<feature type="compositionally biased region" description="Polar residues" evidence="1">
    <location>
        <begin position="836"/>
        <end position="850"/>
    </location>
</feature>
<dbReference type="AlphaFoldDB" id="A0A9P8FQX0"/>
<feature type="domain" description="YMC020W-like alpha/beta hydrolase" evidence="3">
    <location>
        <begin position="507"/>
        <end position="838"/>
    </location>
</feature>
<feature type="non-terminal residue" evidence="4">
    <location>
        <position position="1"/>
    </location>
</feature>
<dbReference type="Pfam" id="PF26147">
    <property type="entry name" value="AB_HYDROLASE_YMC0-YMC35"/>
    <property type="match status" value="1"/>
</dbReference>
<reference evidence="4" key="2">
    <citation type="submission" date="2021-08" db="EMBL/GenBank/DDBJ databases">
        <authorList>
            <person name="Gostincar C."/>
            <person name="Sun X."/>
            <person name="Song Z."/>
            <person name="Gunde-Cimerman N."/>
        </authorList>
    </citation>
    <scope>NUCLEOTIDE SEQUENCE</scope>
    <source>
        <strain evidence="4">EXF-9298</strain>
    </source>
</reference>
<feature type="compositionally biased region" description="Polar residues" evidence="1">
    <location>
        <begin position="317"/>
        <end position="359"/>
    </location>
</feature>
<proteinExistence type="predicted"/>
<feature type="compositionally biased region" description="Pro residues" evidence="1">
    <location>
        <begin position="245"/>
        <end position="256"/>
    </location>
</feature>
<dbReference type="PANTHER" id="PTHR47349">
    <property type="entry name" value="CHROMOSOME 8, WHOLE GENOME SHOTGUN SEQUENCE"/>
    <property type="match status" value="1"/>
</dbReference>
<evidence type="ECO:0000256" key="1">
    <source>
        <dbReference type="SAM" id="MobiDB-lite"/>
    </source>
</evidence>
<feature type="compositionally biased region" description="Low complexity" evidence="1">
    <location>
        <begin position="235"/>
        <end position="244"/>
    </location>
</feature>
<protein>
    <recommendedName>
        <fullName evidence="3">YMC020W-like alpha/beta hydrolase domain-containing protein</fullName>
    </recommendedName>
</protein>
<sequence length="952" mass="102829">MLALHLLELAHTAAAAAAAAMGPRRKKNKQSTPQDDPDSTQSDNTLPHKLPPLSTTQNNKHQSDTGKPGSDANQPSSASDSPSTSISAADKRGSWYKGASWRSKATPVAQATHESISVAGGATNESLADSPKAAPRFVHPSLRRSSKSIPTISYESVNATGSNAKADKPAFFSDNVRKSSVDFKKTPIKEQKDDDSTKTQLKPDESLQVRSIKTDDAQVGAAATTSSATDLEPLPADTTTQETPQDPPEAPLPPEPTQDAPSGWFGGWWSRPDGYTDHSRMLKAQDDRKEASSTPLPSTPEQKPDQGTSLDVEPINLNDTMRSIRSVGTTASSRSWFGLWSNAQNQQQAEHQTVTTPSKDASPDRPITTEEATKPTDTPTKQPAAPEIKQGEETPQNKSSGWAFWSRSQGKDEDETPNGTQRQVGELAVADTPSQSHPEAAQFNEQRQQKAKSTKTSLAAKNSSSTSLSSTSQPQVAPKEAVKAPDTAKTVPDAKAAKPQARPNLVIPSFDESYSPEYIPSYRERLTTYVASTLRLIDAPTAPKHVSITPNLPKIKNAIAIGVHGYFPAPLIQKVLGQPTGTSIRFANYASAAIRDWVQMHQPATPCEIETVALEGEGFIADRVATLWKLMLNWLSHLRQADLILVACHSQGVPVAIMLVHKLLQLGCLSPHAKIGICAMAGVNLGPFADYKSRWLGAGAAAELFEFSRQDSRVSTEYKAALDGVLRHGVRITYCGSIDDQLVSLESSTFTTLTHPYVYRAVFVDGRLHAPDFLSHLVAFSLKLRNLGVSDHGLIRELSLPLAGSLYGGEGHSRIYDDPAVYTLALRFCLETTDLPSSTSITPDASTLRSSRGGPPESIQAANSLRRGSVSASSVSGISPSFADFEVPASGSNANPYFLPWALRGILEEEIVKGEDMKEEVKELVSEFEEWKPSSKVLKDVRFRLEGVRSKL</sequence>
<feature type="compositionally biased region" description="Basic and acidic residues" evidence="1">
    <location>
        <begin position="175"/>
        <end position="216"/>
    </location>
</feature>
<evidence type="ECO:0000313" key="5">
    <source>
        <dbReference type="Proteomes" id="UP000729357"/>
    </source>
</evidence>
<dbReference type="Proteomes" id="UP000729357">
    <property type="component" value="Unassembled WGS sequence"/>
</dbReference>